<evidence type="ECO:0000313" key="3">
    <source>
        <dbReference type="Proteomes" id="UP000799438"/>
    </source>
</evidence>
<feature type="transmembrane region" description="Helical" evidence="1">
    <location>
        <begin position="12"/>
        <end position="34"/>
    </location>
</feature>
<accession>A0A6A6BN39</accession>
<dbReference type="PANTHER" id="PTHR34391">
    <property type="entry name" value="UPF0658 GOLGI APPARATUS MEMBRANE PROTEIN C1952.10C-RELATED"/>
    <property type="match status" value="1"/>
</dbReference>
<keyword evidence="1" id="KW-1133">Transmembrane helix</keyword>
<dbReference type="GeneID" id="54294155"/>
<name>A0A6A6BN39_9PEZI</name>
<evidence type="ECO:0000256" key="1">
    <source>
        <dbReference type="SAM" id="Phobius"/>
    </source>
</evidence>
<evidence type="ECO:0000313" key="2">
    <source>
        <dbReference type="EMBL" id="KAF2143971.1"/>
    </source>
</evidence>
<feature type="transmembrane region" description="Helical" evidence="1">
    <location>
        <begin position="216"/>
        <end position="236"/>
    </location>
</feature>
<keyword evidence="1" id="KW-0472">Membrane</keyword>
<keyword evidence="1" id="KW-0812">Transmembrane</keyword>
<feature type="transmembrane region" description="Helical" evidence="1">
    <location>
        <begin position="83"/>
        <end position="101"/>
    </location>
</feature>
<sequence length="357" mass="41349">MLIYIPQSRAEWGFFLTAFVQALVVVGLGIFIHIRWQQWANPNFIQLQISYTAPVYLSLFMFGCLYQWLLAFDAIRSKHNIQLFAICVCNACLLIFTGLLYKEMRWVVPHATEQRDMYNKPLVKLDQDIWVEIGPCLLVCTIITGICTLAMWGFTYRLHKEFAWAIYKHVSADLHMRSRFLTYQIYLVLLKLVLYFFLSFVISYNLIDVHFSQPEYSLTMVLIPTSLLVLGFSVYYTRIENKLGMTVTMVFQLAGVAYLLSRIILLNGNSQRATSKGKDLMLLFAGVGMIFLIFTFIEACQCLYNFNKGLKPILLNRKPQALRRQSYTFQRLSLQPPSPINTPSQAYLLSPRRLSLD</sequence>
<dbReference type="RefSeq" id="XP_033399683.1">
    <property type="nucleotide sequence ID" value="XM_033536659.1"/>
</dbReference>
<dbReference type="GO" id="GO:0005794">
    <property type="term" value="C:Golgi apparatus"/>
    <property type="evidence" value="ECO:0007669"/>
    <property type="project" value="TreeGrafter"/>
</dbReference>
<protein>
    <submittedName>
        <fullName evidence="2">Uncharacterized protein</fullName>
    </submittedName>
</protein>
<dbReference type="OrthoDB" id="10252009at2759"/>
<feature type="transmembrane region" description="Helical" evidence="1">
    <location>
        <begin position="54"/>
        <end position="71"/>
    </location>
</feature>
<feature type="transmembrane region" description="Helical" evidence="1">
    <location>
        <begin position="129"/>
        <end position="154"/>
    </location>
</feature>
<dbReference type="AlphaFoldDB" id="A0A6A6BN39"/>
<dbReference type="PANTHER" id="PTHR34391:SF1">
    <property type="entry name" value="UPF0658 GOLGI APPARATUS MEMBRANE PROTEIN C1952.10C-RELATED"/>
    <property type="match status" value="1"/>
</dbReference>
<dbReference type="EMBL" id="ML995480">
    <property type="protein sequence ID" value="KAF2143971.1"/>
    <property type="molecule type" value="Genomic_DNA"/>
</dbReference>
<keyword evidence="3" id="KW-1185">Reference proteome</keyword>
<organism evidence="2 3">
    <name type="scientific">Aplosporella prunicola CBS 121167</name>
    <dbReference type="NCBI Taxonomy" id="1176127"/>
    <lineage>
        <taxon>Eukaryota</taxon>
        <taxon>Fungi</taxon>
        <taxon>Dikarya</taxon>
        <taxon>Ascomycota</taxon>
        <taxon>Pezizomycotina</taxon>
        <taxon>Dothideomycetes</taxon>
        <taxon>Dothideomycetes incertae sedis</taxon>
        <taxon>Botryosphaeriales</taxon>
        <taxon>Aplosporellaceae</taxon>
        <taxon>Aplosporella</taxon>
    </lineage>
</organism>
<dbReference type="Proteomes" id="UP000799438">
    <property type="component" value="Unassembled WGS sequence"/>
</dbReference>
<reference evidence="2" key="1">
    <citation type="journal article" date="2020" name="Stud. Mycol.">
        <title>101 Dothideomycetes genomes: a test case for predicting lifestyles and emergence of pathogens.</title>
        <authorList>
            <person name="Haridas S."/>
            <person name="Albert R."/>
            <person name="Binder M."/>
            <person name="Bloem J."/>
            <person name="Labutti K."/>
            <person name="Salamov A."/>
            <person name="Andreopoulos B."/>
            <person name="Baker S."/>
            <person name="Barry K."/>
            <person name="Bills G."/>
            <person name="Bluhm B."/>
            <person name="Cannon C."/>
            <person name="Castanera R."/>
            <person name="Culley D."/>
            <person name="Daum C."/>
            <person name="Ezra D."/>
            <person name="Gonzalez J."/>
            <person name="Henrissat B."/>
            <person name="Kuo A."/>
            <person name="Liang C."/>
            <person name="Lipzen A."/>
            <person name="Lutzoni F."/>
            <person name="Magnuson J."/>
            <person name="Mondo S."/>
            <person name="Nolan M."/>
            <person name="Ohm R."/>
            <person name="Pangilinan J."/>
            <person name="Park H.-J."/>
            <person name="Ramirez L."/>
            <person name="Alfaro M."/>
            <person name="Sun H."/>
            <person name="Tritt A."/>
            <person name="Yoshinaga Y."/>
            <person name="Zwiers L.-H."/>
            <person name="Turgeon B."/>
            <person name="Goodwin S."/>
            <person name="Spatafora J."/>
            <person name="Crous P."/>
            <person name="Grigoriev I."/>
        </authorList>
    </citation>
    <scope>NUCLEOTIDE SEQUENCE</scope>
    <source>
        <strain evidence="2">CBS 121167</strain>
    </source>
</reference>
<feature type="transmembrane region" description="Helical" evidence="1">
    <location>
        <begin position="185"/>
        <end position="204"/>
    </location>
</feature>
<proteinExistence type="predicted"/>
<gene>
    <name evidence="2" type="ORF">K452DRAFT_223966</name>
</gene>
<feature type="transmembrane region" description="Helical" evidence="1">
    <location>
        <begin position="280"/>
        <end position="304"/>
    </location>
</feature>
<dbReference type="InterPro" id="IPR040410">
    <property type="entry name" value="UPF0658_Golgi"/>
</dbReference>
<feature type="transmembrane region" description="Helical" evidence="1">
    <location>
        <begin position="243"/>
        <end position="260"/>
    </location>
</feature>